<evidence type="ECO:0000313" key="2">
    <source>
        <dbReference type="Proteomes" id="UP000318017"/>
    </source>
</evidence>
<keyword evidence="2" id="KW-1185">Reference proteome</keyword>
<organism evidence="1 2">
    <name type="scientific">Aureliella helgolandensis</name>
    <dbReference type="NCBI Taxonomy" id="2527968"/>
    <lineage>
        <taxon>Bacteria</taxon>
        <taxon>Pseudomonadati</taxon>
        <taxon>Planctomycetota</taxon>
        <taxon>Planctomycetia</taxon>
        <taxon>Pirellulales</taxon>
        <taxon>Pirellulaceae</taxon>
        <taxon>Aureliella</taxon>
    </lineage>
</organism>
<reference evidence="1 2" key="1">
    <citation type="submission" date="2019-02" db="EMBL/GenBank/DDBJ databases">
        <title>Deep-cultivation of Planctomycetes and their phenomic and genomic characterization uncovers novel biology.</title>
        <authorList>
            <person name="Wiegand S."/>
            <person name="Jogler M."/>
            <person name="Boedeker C."/>
            <person name="Pinto D."/>
            <person name="Vollmers J."/>
            <person name="Rivas-Marin E."/>
            <person name="Kohn T."/>
            <person name="Peeters S.H."/>
            <person name="Heuer A."/>
            <person name="Rast P."/>
            <person name="Oberbeckmann S."/>
            <person name="Bunk B."/>
            <person name="Jeske O."/>
            <person name="Meyerdierks A."/>
            <person name="Storesund J.E."/>
            <person name="Kallscheuer N."/>
            <person name="Luecker S."/>
            <person name="Lage O.M."/>
            <person name="Pohl T."/>
            <person name="Merkel B.J."/>
            <person name="Hornburger P."/>
            <person name="Mueller R.-W."/>
            <person name="Bruemmer F."/>
            <person name="Labrenz M."/>
            <person name="Spormann A.M."/>
            <person name="Op den Camp H."/>
            <person name="Overmann J."/>
            <person name="Amann R."/>
            <person name="Jetten M.S.M."/>
            <person name="Mascher T."/>
            <person name="Medema M.H."/>
            <person name="Devos D.P."/>
            <person name="Kaster A.-K."/>
            <person name="Ovreas L."/>
            <person name="Rohde M."/>
            <person name="Galperin M.Y."/>
            <person name="Jogler C."/>
        </authorList>
    </citation>
    <scope>NUCLEOTIDE SEQUENCE [LARGE SCALE GENOMIC DNA]</scope>
    <source>
        <strain evidence="1 2">Q31a</strain>
    </source>
</reference>
<dbReference type="RefSeq" id="WP_145072800.1">
    <property type="nucleotide sequence ID" value="NZ_CP036298.1"/>
</dbReference>
<protein>
    <submittedName>
        <fullName evidence="1">Uncharacterized protein</fullName>
    </submittedName>
</protein>
<dbReference type="EMBL" id="CP036298">
    <property type="protein sequence ID" value="QDV21983.1"/>
    <property type="molecule type" value="Genomic_DNA"/>
</dbReference>
<name>A0A518G057_9BACT</name>
<dbReference type="Proteomes" id="UP000318017">
    <property type="component" value="Chromosome"/>
</dbReference>
<evidence type="ECO:0000313" key="1">
    <source>
        <dbReference type="EMBL" id="QDV21983.1"/>
    </source>
</evidence>
<dbReference type="KEGG" id="ahel:Q31a_02620"/>
<accession>A0A518G057</accession>
<gene>
    <name evidence="1" type="ORF">Q31a_02620</name>
</gene>
<proteinExistence type="predicted"/>
<sequence>MELTAAQIDIIVRTVIERVRSMSAGAAQDPLPNAPSTVSSSTLELAHSLVTLESLRGRLDGIQTVQVPPQAVVTPAVQDELRQRNVQLLRSKPASTPQSGPPSQLLVLAPAEMEQHLASQVAQAGGDFCRSTQATKADLSQIELHIHHPAHRALWCTDQPFAAQVACLRSQHQELRAVQISGLADIQQAVTEAEPSVLILNQRDWTTAAIGNALRAWNRSTLQ</sequence>
<dbReference type="AlphaFoldDB" id="A0A518G057"/>